<organism evidence="1">
    <name type="scientific">marine sediment metagenome</name>
    <dbReference type="NCBI Taxonomy" id="412755"/>
    <lineage>
        <taxon>unclassified sequences</taxon>
        <taxon>metagenomes</taxon>
        <taxon>ecological metagenomes</taxon>
    </lineage>
</organism>
<protein>
    <submittedName>
        <fullName evidence="1">Uncharacterized protein</fullName>
    </submittedName>
</protein>
<proteinExistence type="predicted"/>
<name>X0UGJ5_9ZZZZ</name>
<dbReference type="EMBL" id="BARS01016182">
    <property type="protein sequence ID" value="GAF98436.1"/>
    <property type="molecule type" value="Genomic_DNA"/>
</dbReference>
<gene>
    <name evidence="1" type="ORF">S01H1_26679</name>
</gene>
<dbReference type="AlphaFoldDB" id="X0UGJ5"/>
<reference evidence="1" key="1">
    <citation type="journal article" date="2014" name="Front. Microbiol.">
        <title>High frequency of phylogenetically diverse reductive dehalogenase-homologous genes in deep subseafloor sedimentary metagenomes.</title>
        <authorList>
            <person name="Kawai M."/>
            <person name="Futagami T."/>
            <person name="Toyoda A."/>
            <person name="Takaki Y."/>
            <person name="Nishi S."/>
            <person name="Hori S."/>
            <person name="Arai W."/>
            <person name="Tsubouchi T."/>
            <person name="Morono Y."/>
            <person name="Uchiyama I."/>
            <person name="Ito T."/>
            <person name="Fujiyama A."/>
            <person name="Inagaki F."/>
            <person name="Takami H."/>
        </authorList>
    </citation>
    <scope>NUCLEOTIDE SEQUENCE</scope>
    <source>
        <strain evidence="1">Expedition CK06-06</strain>
    </source>
</reference>
<feature type="non-terminal residue" evidence="1">
    <location>
        <position position="1"/>
    </location>
</feature>
<sequence length="67" mass="7628">EKEMTRKDYVRFSAMLKDMRVLKTTGITGCPEHPVYDENTLLMVSLRMAAILSNDTDRFLKACGVES</sequence>
<comment type="caution">
    <text evidence="1">The sequence shown here is derived from an EMBL/GenBank/DDBJ whole genome shotgun (WGS) entry which is preliminary data.</text>
</comment>
<accession>X0UGJ5</accession>
<evidence type="ECO:0000313" key="1">
    <source>
        <dbReference type="EMBL" id="GAF98436.1"/>
    </source>
</evidence>